<reference evidence="20 22" key="1">
    <citation type="journal article" date="2012" name="Nature">
        <title>Algal genomes reveal evolutionary mosaicism and the fate of nucleomorphs.</title>
        <authorList>
            <consortium name="DOE Joint Genome Institute"/>
            <person name="Curtis B.A."/>
            <person name="Tanifuji G."/>
            <person name="Burki F."/>
            <person name="Gruber A."/>
            <person name="Irimia M."/>
            <person name="Maruyama S."/>
            <person name="Arias M.C."/>
            <person name="Ball S.G."/>
            <person name="Gile G.H."/>
            <person name="Hirakawa Y."/>
            <person name="Hopkins J.F."/>
            <person name="Kuo A."/>
            <person name="Rensing S.A."/>
            <person name="Schmutz J."/>
            <person name="Symeonidi A."/>
            <person name="Elias M."/>
            <person name="Eveleigh R.J."/>
            <person name="Herman E.K."/>
            <person name="Klute M.J."/>
            <person name="Nakayama T."/>
            <person name="Obornik M."/>
            <person name="Reyes-Prieto A."/>
            <person name="Armbrust E.V."/>
            <person name="Aves S.J."/>
            <person name="Beiko R.G."/>
            <person name="Coutinho P."/>
            <person name="Dacks J.B."/>
            <person name="Durnford D.G."/>
            <person name="Fast N.M."/>
            <person name="Green B.R."/>
            <person name="Grisdale C.J."/>
            <person name="Hempel F."/>
            <person name="Henrissat B."/>
            <person name="Hoppner M.P."/>
            <person name="Ishida K."/>
            <person name="Kim E."/>
            <person name="Koreny L."/>
            <person name="Kroth P.G."/>
            <person name="Liu Y."/>
            <person name="Malik S.B."/>
            <person name="Maier U.G."/>
            <person name="McRose D."/>
            <person name="Mock T."/>
            <person name="Neilson J.A."/>
            <person name="Onodera N.T."/>
            <person name="Poole A.M."/>
            <person name="Pritham E.J."/>
            <person name="Richards T.A."/>
            <person name="Rocap G."/>
            <person name="Roy S.W."/>
            <person name="Sarai C."/>
            <person name="Schaack S."/>
            <person name="Shirato S."/>
            <person name="Slamovits C.H."/>
            <person name="Spencer D.F."/>
            <person name="Suzuki S."/>
            <person name="Worden A.Z."/>
            <person name="Zauner S."/>
            <person name="Barry K."/>
            <person name="Bell C."/>
            <person name="Bharti A.K."/>
            <person name="Crow J.A."/>
            <person name="Grimwood J."/>
            <person name="Kramer R."/>
            <person name="Lindquist E."/>
            <person name="Lucas S."/>
            <person name="Salamov A."/>
            <person name="McFadden G.I."/>
            <person name="Lane C.E."/>
            <person name="Keeling P.J."/>
            <person name="Gray M.W."/>
            <person name="Grigoriev I.V."/>
            <person name="Archibald J.M."/>
        </authorList>
    </citation>
    <scope>NUCLEOTIDE SEQUENCE</scope>
    <source>
        <strain evidence="20 22">CCMP2712</strain>
    </source>
</reference>
<dbReference type="Gene3D" id="1.10.150.20">
    <property type="entry name" value="5' to 3' exonuclease, C-terminal subdomain"/>
    <property type="match status" value="1"/>
</dbReference>
<evidence type="ECO:0000256" key="12">
    <source>
        <dbReference type="ARBA" id="ARBA00023242"/>
    </source>
</evidence>
<dbReference type="OMA" id="MGIPWVQ"/>
<dbReference type="Pfam" id="PF00752">
    <property type="entry name" value="XPG_N"/>
    <property type="match status" value="1"/>
</dbReference>
<evidence type="ECO:0000256" key="1">
    <source>
        <dbReference type="ARBA" id="ARBA00022553"/>
    </source>
</evidence>
<dbReference type="GO" id="GO:0006284">
    <property type="term" value="P:base-excision repair"/>
    <property type="evidence" value="ECO:0007669"/>
    <property type="project" value="UniProtKB-UniRule"/>
</dbReference>
<dbReference type="GO" id="GO:0043137">
    <property type="term" value="P:DNA replication, removal of RNA primer"/>
    <property type="evidence" value="ECO:0007669"/>
    <property type="project" value="UniProtKB-UniRule"/>
</dbReference>
<keyword evidence="12 16" id="KW-0539">Nucleus</keyword>
<dbReference type="PaxDb" id="55529-EKX38336"/>
<keyword evidence="6 16" id="KW-0227">DNA damage</keyword>
<comment type="function">
    <text evidence="13 16">Structure-specific nuclease with 5'-flap endonuclease and 5'-3' exonuclease activities involved in DNA replication and repair. During DNA replication, cleaves the 5'-overhanging flap structure that is generated by displacement synthesis when DNA polymerase encounters the 5'-end of a downstream Okazaki fragment. It enters the flap from the 5'-end and then tracks to cleave the flap base, leaving a nick for ligation. Also involved in the long patch base excision repair (LP-BER) pathway, by cleaving within the apurinic/apyrimidinic (AP) site-terminated flap. Acts as a genome stabilization factor that prevents flaps from equilibrating into structures that lead to duplications and deletions. Also possesses 5'-3' exonuclease activity on nicked or gapped double-stranded DNA, and exhibits RNase H activity. Also involved in replication and repair of rDNA and in repairing mitochondrial DNA.</text>
</comment>
<evidence type="ECO:0000313" key="22">
    <source>
        <dbReference type="Proteomes" id="UP000011087"/>
    </source>
</evidence>
<feature type="compositionally biased region" description="Basic residues" evidence="17">
    <location>
        <begin position="423"/>
        <end position="435"/>
    </location>
</feature>
<dbReference type="PANTHER" id="PTHR11081:SF9">
    <property type="entry name" value="FLAP ENDONUCLEASE 1"/>
    <property type="match status" value="1"/>
</dbReference>
<feature type="domain" description="XPG N-terminal" evidence="19">
    <location>
        <begin position="29"/>
        <end position="139"/>
    </location>
</feature>
<dbReference type="SUPFAM" id="SSF88723">
    <property type="entry name" value="PIN domain-like"/>
    <property type="match status" value="1"/>
</dbReference>
<dbReference type="GO" id="GO:0005730">
    <property type="term" value="C:nucleolus"/>
    <property type="evidence" value="ECO:0007669"/>
    <property type="project" value="UniProtKB-SubCell"/>
</dbReference>
<dbReference type="GO" id="GO:0017108">
    <property type="term" value="F:5'-flap endonuclease activity"/>
    <property type="evidence" value="ECO:0007669"/>
    <property type="project" value="UniProtKB-UniRule"/>
</dbReference>
<evidence type="ECO:0000256" key="8">
    <source>
        <dbReference type="ARBA" id="ARBA00022839"/>
    </source>
</evidence>
<dbReference type="InterPro" id="IPR006084">
    <property type="entry name" value="XPG/Rad2"/>
</dbReference>
<keyword evidence="10 16" id="KW-0496">Mitochondrion</keyword>
<comment type="similarity">
    <text evidence="14 16">Belongs to the XPG/RAD2 endonuclease family. FEN1 subfamily.</text>
</comment>
<dbReference type="eggNOG" id="KOG2519">
    <property type="taxonomic scope" value="Eukaryota"/>
</dbReference>
<dbReference type="STRING" id="905079.L1IPY4"/>
<dbReference type="HAMAP" id="MF_00614">
    <property type="entry name" value="Fen"/>
    <property type="match status" value="1"/>
</dbReference>
<evidence type="ECO:0000256" key="16">
    <source>
        <dbReference type="HAMAP-Rule" id="MF_03140"/>
    </source>
</evidence>
<evidence type="ECO:0000256" key="9">
    <source>
        <dbReference type="ARBA" id="ARBA00022842"/>
    </source>
</evidence>
<dbReference type="SMART" id="SM00279">
    <property type="entry name" value="HhH2"/>
    <property type="match status" value="1"/>
</dbReference>
<dbReference type="InterPro" id="IPR023426">
    <property type="entry name" value="Flap_endonuc"/>
</dbReference>
<evidence type="ECO:0000256" key="15">
    <source>
        <dbReference type="ARBA" id="ARBA00063178"/>
    </source>
</evidence>
<dbReference type="KEGG" id="gtt:GUITHDRAFT_115483"/>
<comment type="subunit">
    <text evidence="15">Interacts with PCNA1 and PCNA2. Three molecules of FEN1 bind to one PCNA trimer with each molecule binding to one PCNA monomer. PCNA stimulates the nuclease activity without altering cleavage specificity.</text>
</comment>
<evidence type="ECO:0000313" key="20">
    <source>
        <dbReference type="EMBL" id="EKX38336.1"/>
    </source>
</evidence>
<evidence type="ECO:0000256" key="2">
    <source>
        <dbReference type="ARBA" id="ARBA00022705"/>
    </source>
</evidence>
<evidence type="ECO:0000259" key="19">
    <source>
        <dbReference type="SMART" id="SM00485"/>
    </source>
</evidence>
<evidence type="ECO:0000256" key="4">
    <source>
        <dbReference type="ARBA" id="ARBA00022723"/>
    </source>
</evidence>
<dbReference type="SMART" id="SM00484">
    <property type="entry name" value="XPGI"/>
    <property type="match status" value="1"/>
</dbReference>
<sequence>MLGVDDDALVYYFFFFTTFLSCLKSSDGGIHGLGPFLAKEAPGCLKERSLQDFQGKKLAIDASMAMYQFLIAVRSTGENGVAQPLTSASGEETSHLQGFFWRTIAMVKAGIRPLYVFDGKPPSLKSGEIASRNLRRDEGAKRLQEATEEGNVEEMNKFAKRTTRVTKQHAEECKRLLRLLGVPTVDAPSEAEAQCAALAKNGLVYASATEDMDALCCGSPILVRRLTMSEARKLPVLEYHLDQVLSSLGLNMTQFVDFCILCGCDFSETIKGIGPKSALHGIRKHGNIESFIESLNTSKFVVPDPFPIDEIRQLLTTPEVVDMGNLSIDWNAEPDEEGLIEFLVKEKGFSEKRVRGGLEAIKKAKMVKPQGKLDMFFSPKKTTPQASTLLNSTFAATNESLPADREDLKRGLSSTSAADQKPAKRSRGRKASASK</sequence>
<comment type="subcellular location">
    <subcellularLocation>
        <location evidence="16">Nucleus</location>
        <location evidence="16">Nucleolus</location>
    </subcellularLocation>
    <subcellularLocation>
        <location evidence="16">Nucleus</location>
        <location evidence="16">Nucleoplasm</location>
    </subcellularLocation>
    <subcellularLocation>
        <location evidence="16">Mitochondrion</location>
    </subcellularLocation>
    <text evidence="16">Resides mostly in the nucleoli and relocalizes to the nucleoplasm upon DNA damage.</text>
</comment>
<evidence type="ECO:0000256" key="7">
    <source>
        <dbReference type="ARBA" id="ARBA00022801"/>
    </source>
</evidence>
<keyword evidence="22" id="KW-1185">Reference proteome</keyword>
<dbReference type="GO" id="GO:0005739">
    <property type="term" value="C:mitochondrion"/>
    <property type="evidence" value="ECO:0007669"/>
    <property type="project" value="UniProtKB-SubCell"/>
</dbReference>
<dbReference type="InterPro" id="IPR006086">
    <property type="entry name" value="XPG-I_dom"/>
</dbReference>
<keyword evidence="1 16" id="KW-0597">Phosphoprotein</keyword>
<dbReference type="AlphaFoldDB" id="L1IPY4"/>
<dbReference type="CDD" id="cd09867">
    <property type="entry name" value="PIN_FEN1"/>
    <property type="match status" value="1"/>
</dbReference>
<dbReference type="GO" id="GO:0008409">
    <property type="term" value="F:5'-3' exonuclease activity"/>
    <property type="evidence" value="ECO:0007669"/>
    <property type="project" value="UniProtKB-UniRule"/>
</dbReference>
<evidence type="ECO:0000256" key="6">
    <source>
        <dbReference type="ARBA" id="ARBA00022763"/>
    </source>
</evidence>
<dbReference type="EC" id="3.1.-.-" evidence="16"/>
<keyword evidence="3 16" id="KW-0540">Nuclease</keyword>
<dbReference type="Pfam" id="PF00867">
    <property type="entry name" value="XPG_I"/>
    <property type="match status" value="1"/>
</dbReference>
<dbReference type="SUPFAM" id="SSF47807">
    <property type="entry name" value="5' to 3' exonuclease, C-terminal subdomain"/>
    <property type="match status" value="1"/>
</dbReference>
<dbReference type="Gene3D" id="3.40.50.1010">
    <property type="entry name" value="5'-nuclease"/>
    <property type="match status" value="1"/>
</dbReference>
<dbReference type="PANTHER" id="PTHR11081">
    <property type="entry name" value="FLAP ENDONUCLEASE FAMILY MEMBER"/>
    <property type="match status" value="1"/>
</dbReference>
<dbReference type="InterPro" id="IPR019974">
    <property type="entry name" value="XPG_CS"/>
</dbReference>
<dbReference type="EMBL" id="JH993049">
    <property type="protein sequence ID" value="EKX38336.1"/>
    <property type="molecule type" value="Genomic_DNA"/>
</dbReference>
<dbReference type="SMART" id="SM00485">
    <property type="entry name" value="XPGN"/>
    <property type="match status" value="1"/>
</dbReference>
<feature type="region of interest" description="Disordered" evidence="17">
    <location>
        <begin position="397"/>
        <end position="435"/>
    </location>
</feature>
<evidence type="ECO:0000256" key="11">
    <source>
        <dbReference type="ARBA" id="ARBA00023204"/>
    </source>
</evidence>
<accession>L1IPY4</accession>
<keyword evidence="8 16" id="KW-0269">Exonuclease</keyword>
<keyword evidence="2 16" id="KW-0235">DNA replication</keyword>
<dbReference type="FunFam" id="3.40.50.1010:FF:000016">
    <property type="entry name" value="Flap endonuclease 1"/>
    <property type="match status" value="1"/>
</dbReference>
<evidence type="ECO:0000256" key="10">
    <source>
        <dbReference type="ARBA" id="ARBA00023128"/>
    </source>
</evidence>
<dbReference type="GO" id="GO:0000287">
    <property type="term" value="F:magnesium ion binding"/>
    <property type="evidence" value="ECO:0007669"/>
    <property type="project" value="UniProtKB-UniRule"/>
</dbReference>
<reference evidence="22" key="2">
    <citation type="submission" date="2012-11" db="EMBL/GenBank/DDBJ databases">
        <authorList>
            <person name="Kuo A."/>
            <person name="Curtis B.A."/>
            <person name="Tanifuji G."/>
            <person name="Burki F."/>
            <person name="Gruber A."/>
            <person name="Irimia M."/>
            <person name="Maruyama S."/>
            <person name="Arias M.C."/>
            <person name="Ball S.G."/>
            <person name="Gile G.H."/>
            <person name="Hirakawa Y."/>
            <person name="Hopkins J.F."/>
            <person name="Rensing S.A."/>
            <person name="Schmutz J."/>
            <person name="Symeonidi A."/>
            <person name="Elias M."/>
            <person name="Eveleigh R.J."/>
            <person name="Herman E.K."/>
            <person name="Klute M.J."/>
            <person name="Nakayama T."/>
            <person name="Obornik M."/>
            <person name="Reyes-Prieto A."/>
            <person name="Armbrust E.V."/>
            <person name="Aves S.J."/>
            <person name="Beiko R.G."/>
            <person name="Coutinho P."/>
            <person name="Dacks J.B."/>
            <person name="Durnford D.G."/>
            <person name="Fast N.M."/>
            <person name="Green B.R."/>
            <person name="Grisdale C."/>
            <person name="Hempe F."/>
            <person name="Henrissat B."/>
            <person name="Hoppner M.P."/>
            <person name="Ishida K.-I."/>
            <person name="Kim E."/>
            <person name="Koreny L."/>
            <person name="Kroth P.G."/>
            <person name="Liu Y."/>
            <person name="Malik S.-B."/>
            <person name="Maier U.G."/>
            <person name="McRose D."/>
            <person name="Mock T."/>
            <person name="Neilson J.A."/>
            <person name="Onodera N.T."/>
            <person name="Poole A.M."/>
            <person name="Pritham E.J."/>
            <person name="Richards T.A."/>
            <person name="Rocap G."/>
            <person name="Roy S.W."/>
            <person name="Sarai C."/>
            <person name="Schaack S."/>
            <person name="Shirato S."/>
            <person name="Slamovits C.H."/>
            <person name="Spencer D.F."/>
            <person name="Suzuki S."/>
            <person name="Worden A.Z."/>
            <person name="Zauner S."/>
            <person name="Barry K."/>
            <person name="Bell C."/>
            <person name="Bharti A.K."/>
            <person name="Crow J.A."/>
            <person name="Grimwood J."/>
            <person name="Kramer R."/>
            <person name="Lindquist E."/>
            <person name="Lucas S."/>
            <person name="Salamov A."/>
            <person name="McFadden G.I."/>
            <person name="Lane C.E."/>
            <person name="Keeling P.J."/>
            <person name="Gray M.W."/>
            <person name="Grigoriev I.V."/>
            <person name="Archibald J.M."/>
        </authorList>
    </citation>
    <scope>NUCLEOTIDE SEQUENCE</scope>
    <source>
        <strain evidence="22">CCMP2712</strain>
    </source>
</reference>
<organism evidence="20">
    <name type="scientific">Guillardia theta (strain CCMP2712)</name>
    <name type="common">Cryptophyte</name>
    <dbReference type="NCBI Taxonomy" id="905079"/>
    <lineage>
        <taxon>Eukaryota</taxon>
        <taxon>Cryptophyceae</taxon>
        <taxon>Pyrenomonadales</taxon>
        <taxon>Geminigeraceae</taxon>
        <taxon>Guillardia</taxon>
    </lineage>
</organism>
<keyword evidence="5 16" id="KW-0255">Endonuclease</keyword>
<evidence type="ECO:0000256" key="3">
    <source>
        <dbReference type="ARBA" id="ARBA00022722"/>
    </source>
</evidence>
<dbReference type="HOGENOM" id="CLU_032444_2_0_1"/>
<dbReference type="InterPro" id="IPR029060">
    <property type="entry name" value="PIN-like_dom_sf"/>
</dbReference>
<feature type="domain" description="XPG-I" evidence="18">
    <location>
        <begin position="178"/>
        <end position="250"/>
    </location>
</feature>
<comment type="cofactor">
    <cofactor evidence="16">
        <name>Mg(2+)</name>
        <dbReference type="ChEBI" id="CHEBI:18420"/>
    </cofactor>
    <text evidence="16">Binds 2 magnesium ions per subunit. They probably participate in the reaction catalyzed by the enzyme. May bind an additional third magnesium ion after substrate binding.</text>
</comment>
<keyword evidence="9 16" id="KW-0460">Magnesium</keyword>
<keyword evidence="4 16" id="KW-0479">Metal-binding</keyword>
<dbReference type="GeneID" id="17295141"/>
<dbReference type="InterPro" id="IPR036279">
    <property type="entry name" value="5-3_exonuclease_C_sf"/>
</dbReference>
<evidence type="ECO:0000313" key="21">
    <source>
        <dbReference type="EnsemblProtists" id="EKX38336"/>
    </source>
</evidence>
<gene>
    <name evidence="20" type="primary">FEN1</name>
    <name evidence="20" type="ORF">GUITHDRAFT_115483</name>
</gene>
<proteinExistence type="inferred from homology"/>
<evidence type="ECO:0000259" key="18">
    <source>
        <dbReference type="SMART" id="SM00484"/>
    </source>
</evidence>
<dbReference type="PROSITE" id="PS00841">
    <property type="entry name" value="XPG_1"/>
    <property type="match status" value="1"/>
</dbReference>
<evidence type="ECO:0000256" key="13">
    <source>
        <dbReference type="ARBA" id="ARBA00029382"/>
    </source>
</evidence>
<dbReference type="GO" id="GO:0005654">
    <property type="term" value="C:nucleoplasm"/>
    <property type="evidence" value="ECO:0007669"/>
    <property type="project" value="UniProtKB-SubCell"/>
</dbReference>
<dbReference type="InterPro" id="IPR006085">
    <property type="entry name" value="XPG_DNA_repair_N"/>
</dbReference>
<reference evidence="21" key="3">
    <citation type="submission" date="2016-03" db="UniProtKB">
        <authorList>
            <consortium name="EnsemblProtists"/>
        </authorList>
    </citation>
    <scope>IDENTIFICATION</scope>
</reference>
<dbReference type="EnsemblProtists" id="EKX38336">
    <property type="protein sequence ID" value="EKX38336"/>
    <property type="gene ID" value="GUITHDRAFT_115483"/>
</dbReference>
<dbReference type="PRINTS" id="PR00853">
    <property type="entry name" value="XPGRADSUPER"/>
</dbReference>
<dbReference type="InterPro" id="IPR008918">
    <property type="entry name" value="HhH2"/>
</dbReference>
<dbReference type="RefSeq" id="XP_005825316.1">
    <property type="nucleotide sequence ID" value="XM_005825259.1"/>
</dbReference>
<protein>
    <recommendedName>
        <fullName evidence="16">Flap endonuclease 1</fullName>
        <shortName evidence="16">FEN-1</shortName>
        <ecNumber evidence="16">3.1.-.-</ecNumber>
    </recommendedName>
    <alternativeName>
        <fullName evidence="16">Flap structure-specific endonuclease 1</fullName>
    </alternativeName>
</protein>
<dbReference type="GO" id="GO:0003677">
    <property type="term" value="F:DNA binding"/>
    <property type="evidence" value="ECO:0007669"/>
    <property type="project" value="UniProtKB-UniRule"/>
</dbReference>
<name>L1IPY4_GUITC</name>
<evidence type="ECO:0000256" key="14">
    <source>
        <dbReference type="ARBA" id="ARBA00034726"/>
    </source>
</evidence>
<dbReference type="CDD" id="cd09907">
    <property type="entry name" value="H3TH_FEN1-Euk"/>
    <property type="match status" value="1"/>
</dbReference>
<keyword evidence="11 16" id="KW-0234">DNA repair</keyword>
<evidence type="ECO:0000256" key="17">
    <source>
        <dbReference type="SAM" id="MobiDB-lite"/>
    </source>
</evidence>
<dbReference type="OrthoDB" id="1937206at2759"/>
<dbReference type="FunFam" id="1.10.150.20:FF:000009">
    <property type="entry name" value="Flap endonuclease 1"/>
    <property type="match status" value="1"/>
</dbReference>
<dbReference type="Proteomes" id="UP000011087">
    <property type="component" value="Unassembled WGS sequence"/>
</dbReference>
<keyword evidence="7 16" id="KW-0378">Hydrolase</keyword>
<evidence type="ECO:0000256" key="5">
    <source>
        <dbReference type="ARBA" id="ARBA00022759"/>
    </source>
</evidence>